<gene>
    <name evidence="2" type="ORF">Malapachy_1275</name>
</gene>
<feature type="compositionally biased region" description="Polar residues" evidence="1">
    <location>
        <begin position="32"/>
        <end position="43"/>
    </location>
</feature>
<proteinExistence type="predicted"/>
<comment type="caution">
    <text evidence="2">The sequence shown here is derived from an EMBL/GenBank/DDBJ whole genome shotgun (WGS) entry which is preliminary data.</text>
</comment>
<dbReference type="EMBL" id="LGAV01000003">
    <property type="protein sequence ID" value="KOS14997.1"/>
    <property type="molecule type" value="Genomic_DNA"/>
</dbReference>
<evidence type="ECO:0000313" key="2">
    <source>
        <dbReference type="EMBL" id="KOS14997.1"/>
    </source>
</evidence>
<dbReference type="Proteomes" id="UP000037751">
    <property type="component" value="Unassembled WGS sequence"/>
</dbReference>
<sequence>MSGLQAFMSDFNSMYSSFSSGTGGVESGHTPHMSTPLPTTWNDENQFNDLDKRLQERIRVLELRIMQLERQVWRRPYASSSMALPFTPTSEASLSSTSSSCTDTLATPSSGRFKSYTPLDHTVARCPSTPDPFNPFWPILEEEESIPLPGRYWD</sequence>
<evidence type="ECO:0000256" key="1">
    <source>
        <dbReference type="SAM" id="MobiDB-lite"/>
    </source>
</evidence>
<keyword evidence="3" id="KW-1185">Reference proteome</keyword>
<accession>A0A0M8MQV2</accession>
<dbReference type="VEuPathDB" id="FungiDB:Malapachy_1275"/>
<organism evidence="2 3">
    <name type="scientific">Malassezia pachydermatis</name>
    <dbReference type="NCBI Taxonomy" id="77020"/>
    <lineage>
        <taxon>Eukaryota</taxon>
        <taxon>Fungi</taxon>
        <taxon>Dikarya</taxon>
        <taxon>Basidiomycota</taxon>
        <taxon>Ustilaginomycotina</taxon>
        <taxon>Malasseziomycetes</taxon>
        <taxon>Malasseziales</taxon>
        <taxon>Malasseziaceae</taxon>
        <taxon>Malassezia</taxon>
    </lineage>
</organism>
<evidence type="ECO:0000313" key="3">
    <source>
        <dbReference type="Proteomes" id="UP000037751"/>
    </source>
</evidence>
<dbReference type="RefSeq" id="XP_017992629.1">
    <property type="nucleotide sequence ID" value="XM_018135780.1"/>
</dbReference>
<protein>
    <submittedName>
        <fullName evidence="2">Uncharacterized protein</fullName>
    </submittedName>
</protein>
<feature type="region of interest" description="Disordered" evidence="1">
    <location>
        <begin position="20"/>
        <end position="43"/>
    </location>
</feature>
<dbReference type="AlphaFoldDB" id="A0A0M8MQV2"/>
<dbReference type="OrthoDB" id="668540at2759"/>
<dbReference type="GeneID" id="28727655"/>
<reference evidence="2 3" key="1">
    <citation type="submission" date="2015-07" db="EMBL/GenBank/DDBJ databases">
        <title>Draft Genome Sequence of Malassezia furfur CBS1878 and Malassezia pachydermatis CBS1879.</title>
        <authorList>
            <person name="Triana S."/>
            <person name="Ohm R."/>
            <person name="Gonzalez A."/>
            <person name="DeCock H."/>
            <person name="Restrepo S."/>
            <person name="Celis A."/>
        </authorList>
    </citation>
    <scope>NUCLEOTIDE SEQUENCE [LARGE SCALE GENOMIC DNA]</scope>
    <source>
        <strain evidence="2 3">CBS 1879</strain>
    </source>
</reference>
<name>A0A0M8MQV2_9BASI</name>